<proteinExistence type="predicted"/>
<sequence>MSETPPLPATAVVECAMGYVARRTGARPPVRDTRWGEVALADGSTSPCLFVTTDDTEYPFFVRRRNVPQMRMMAQELRSASWPVEGRVHMEELLPVGGRALSPAVMRGDRIAPPLEAVVVTPEGAQPDLVESVLEALARFDRVRPRPGSLRAEVSDVLTVRHAQSAALDTAAAQEVIAATSRWSRILGTQRTGLTPRDFYRNLLVGAPNLTPCCPASLTLIDFGESQKYCCQSERLAQLCIRLTHSGGAAGTRWSLRLLARAAADGTDLRPLPLFLALWSLRWALWNRPGSVSVALELLGRAQPADGHRCPDDFVSDALQAVLPT</sequence>
<evidence type="ECO:0000313" key="1">
    <source>
        <dbReference type="EMBL" id="KUM97265.1"/>
    </source>
</evidence>
<dbReference type="Proteomes" id="UP000054241">
    <property type="component" value="Unassembled WGS sequence"/>
</dbReference>
<accession>A0A117PXD4</accession>
<dbReference type="AlphaFoldDB" id="A0A117PXD4"/>
<organism evidence="1 2">
    <name type="scientific">Streptomyces cellostaticus</name>
    <dbReference type="NCBI Taxonomy" id="67285"/>
    <lineage>
        <taxon>Bacteria</taxon>
        <taxon>Bacillati</taxon>
        <taxon>Actinomycetota</taxon>
        <taxon>Actinomycetes</taxon>
        <taxon>Kitasatosporales</taxon>
        <taxon>Streptomycetaceae</taxon>
        <taxon>Streptomyces</taxon>
    </lineage>
</organism>
<dbReference type="STRING" id="67285.AQI88_08295"/>
<protein>
    <submittedName>
        <fullName evidence="1">Uncharacterized protein</fullName>
    </submittedName>
</protein>
<keyword evidence="2" id="KW-1185">Reference proteome</keyword>
<gene>
    <name evidence="1" type="ORF">AQI88_08295</name>
</gene>
<dbReference type="EMBL" id="LMWL01000011">
    <property type="protein sequence ID" value="KUM97265.1"/>
    <property type="molecule type" value="Genomic_DNA"/>
</dbReference>
<comment type="caution">
    <text evidence="1">The sequence shown here is derived from an EMBL/GenBank/DDBJ whole genome shotgun (WGS) entry which is preliminary data.</text>
</comment>
<evidence type="ECO:0000313" key="2">
    <source>
        <dbReference type="Proteomes" id="UP000054241"/>
    </source>
</evidence>
<name>A0A117PXD4_9ACTN</name>
<reference evidence="1 2" key="1">
    <citation type="submission" date="2015-10" db="EMBL/GenBank/DDBJ databases">
        <title>Draft genome sequence of Streptomyces cellostaticus DSM 40189, type strain for the species Streptomyces cellostaticus.</title>
        <authorList>
            <person name="Ruckert C."/>
            <person name="Winkler A."/>
            <person name="Kalinowski J."/>
            <person name="Kampfer P."/>
            <person name="Glaeser S."/>
        </authorList>
    </citation>
    <scope>NUCLEOTIDE SEQUENCE [LARGE SCALE GENOMIC DNA]</scope>
    <source>
        <strain evidence="1 2">DSM 40189</strain>
    </source>
</reference>
<dbReference type="RefSeq" id="WP_066994314.1">
    <property type="nucleotide sequence ID" value="NZ_BNDU01000004.1"/>
</dbReference>